<keyword evidence="2" id="KW-1185">Reference proteome</keyword>
<organism evidence="1 2">
    <name type="scientific">Siccibacter colletis</name>
    <dbReference type="NCBI Taxonomy" id="1505757"/>
    <lineage>
        <taxon>Bacteria</taxon>
        <taxon>Pseudomonadati</taxon>
        <taxon>Pseudomonadota</taxon>
        <taxon>Gammaproteobacteria</taxon>
        <taxon>Enterobacterales</taxon>
        <taxon>Enterobacteriaceae</taxon>
        <taxon>Siccibacter</taxon>
    </lineage>
</organism>
<dbReference type="EMBL" id="CP074352">
    <property type="protein sequence ID" value="UYU32442.1"/>
    <property type="molecule type" value="Genomic_DNA"/>
</dbReference>
<accession>A0ABY6JF51</accession>
<dbReference type="Gene3D" id="1.10.530.10">
    <property type="match status" value="1"/>
</dbReference>
<dbReference type="RefSeq" id="WP_264385360.1">
    <property type="nucleotide sequence ID" value="NZ_CP074352.1"/>
</dbReference>
<name>A0ABY6JF51_9ENTR</name>
<proteinExistence type="predicted"/>
<gene>
    <name evidence="1" type="ORF">KFZ77_02670</name>
</gene>
<evidence type="ECO:0000313" key="1">
    <source>
        <dbReference type="EMBL" id="UYU32442.1"/>
    </source>
</evidence>
<evidence type="ECO:0008006" key="3">
    <source>
        <dbReference type="Google" id="ProtNLM"/>
    </source>
</evidence>
<evidence type="ECO:0000313" key="2">
    <source>
        <dbReference type="Proteomes" id="UP001156318"/>
    </source>
</evidence>
<dbReference type="Proteomes" id="UP001156318">
    <property type="component" value="Chromosome"/>
</dbReference>
<reference evidence="1 2" key="1">
    <citation type="submission" date="2021-05" db="EMBL/GenBank/DDBJ databases">
        <title>Isolation, identification, and the growth promoting effects of Pantoea dispersa strain YSD J2 from the aboveground leaves of Cyperus esculentus L.Var. Sativus.</title>
        <authorList>
            <person name="Wang S."/>
            <person name="Tang X.M."/>
            <person name="Huang Y.N."/>
        </authorList>
    </citation>
    <scope>NUCLEOTIDE SEQUENCE [LARGE SCALE GENOMIC DNA]</scope>
    <source>
        <strain evidence="2">YSD YN2</strain>
    </source>
</reference>
<sequence length="237" mass="26693">MTTNSYCKVDELGFPAFTGWDAIRYKLLPDSLIFLTGDYYLWAYKAAYLKYNKKAIVNAARAEGIPLLLLAGVAISEVGGTPDRFKSIIVLPFRQLIIDILRNNNITSNKTSVGLIAMQLRVAAEIIGLDPASLTLSQQHQLATCLMSNEFNIRMVAKHLKDLIIFDNPEIRDTVHLTDEQIIVAASRYNRGIQRNHADFIASIHAHKGDSNREYSSYGRRILEKRKTINRILGVTQ</sequence>
<protein>
    <recommendedName>
        <fullName evidence="3">PIN domain-containing protein</fullName>
    </recommendedName>
</protein>